<keyword evidence="1" id="KW-0812">Transmembrane</keyword>
<feature type="transmembrane region" description="Helical" evidence="1">
    <location>
        <begin position="34"/>
        <end position="52"/>
    </location>
</feature>
<dbReference type="AlphaFoldDB" id="A0AAV1Z3T2"/>
<proteinExistence type="predicted"/>
<gene>
    <name evidence="2" type="ORF">LARSCL_LOCUS2854</name>
</gene>
<comment type="caution">
    <text evidence="2">The sequence shown here is derived from an EMBL/GenBank/DDBJ whole genome shotgun (WGS) entry which is preliminary data.</text>
</comment>
<organism evidence="2 3">
    <name type="scientific">Larinioides sclopetarius</name>
    <dbReference type="NCBI Taxonomy" id="280406"/>
    <lineage>
        <taxon>Eukaryota</taxon>
        <taxon>Metazoa</taxon>
        <taxon>Ecdysozoa</taxon>
        <taxon>Arthropoda</taxon>
        <taxon>Chelicerata</taxon>
        <taxon>Arachnida</taxon>
        <taxon>Araneae</taxon>
        <taxon>Araneomorphae</taxon>
        <taxon>Entelegynae</taxon>
        <taxon>Araneoidea</taxon>
        <taxon>Araneidae</taxon>
        <taxon>Larinioides</taxon>
    </lineage>
</organism>
<protein>
    <submittedName>
        <fullName evidence="2">Uncharacterized protein</fullName>
    </submittedName>
</protein>
<dbReference type="Proteomes" id="UP001497382">
    <property type="component" value="Unassembled WGS sequence"/>
</dbReference>
<keyword evidence="3" id="KW-1185">Reference proteome</keyword>
<evidence type="ECO:0000313" key="3">
    <source>
        <dbReference type="Proteomes" id="UP001497382"/>
    </source>
</evidence>
<name>A0AAV1Z3T2_9ARAC</name>
<reference evidence="2 3" key="1">
    <citation type="submission" date="2024-04" db="EMBL/GenBank/DDBJ databases">
        <authorList>
            <person name="Rising A."/>
            <person name="Reimegard J."/>
            <person name="Sonavane S."/>
            <person name="Akerstrom W."/>
            <person name="Nylinder S."/>
            <person name="Hedman E."/>
            <person name="Kallberg Y."/>
        </authorList>
    </citation>
    <scope>NUCLEOTIDE SEQUENCE [LARGE SCALE GENOMIC DNA]</scope>
</reference>
<keyword evidence="1" id="KW-1133">Transmembrane helix</keyword>
<keyword evidence="1" id="KW-0472">Membrane</keyword>
<accession>A0AAV1Z3T2</accession>
<dbReference type="EMBL" id="CAXIEN010000020">
    <property type="protein sequence ID" value="CAL1265976.1"/>
    <property type="molecule type" value="Genomic_DNA"/>
</dbReference>
<sequence length="65" mass="7285">MRLSLLRLARVKYYANTQAMLKEGEKLMDEKNNGGVIVSLFFAGVIGAIVYLGNKHAEPPKKVEY</sequence>
<evidence type="ECO:0000313" key="2">
    <source>
        <dbReference type="EMBL" id="CAL1265976.1"/>
    </source>
</evidence>
<evidence type="ECO:0000256" key="1">
    <source>
        <dbReference type="SAM" id="Phobius"/>
    </source>
</evidence>